<feature type="region of interest" description="Disordered" evidence="1">
    <location>
        <begin position="75"/>
        <end position="154"/>
    </location>
</feature>
<evidence type="ECO:0000313" key="5">
    <source>
        <dbReference type="Proteomes" id="UP000660745"/>
    </source>
</evidence>
<keyword evidence="3" id="KW-0732">Signal</keyword>
<keyword evidence="5" id="KW-1185">Reference proteome</keyword>
<evidence type="ECO:0000256" key="2">
    <source>
        <dbReference type="SAM" id="Phobius"/>
    </source>
</evidence>
<feature type="compositionally biased region" description="Polar residues" evidence="1">
    <location>
        <begin position="327"/>
        <end position="340"/>
    </location>
</feature>
<evidence type="ECO:0000256" key="1">
    <source>
        <dbReference type="SAM" id="MobiDB-lite"/>
    </source>
</evidence>
<protein>
    <submittedName>
        <fullName evidence="4">Uncharacterized protein</fullName>
    </submittedName>
</protein>
<reference evidence="4" key="1">
    <citation type="journal article" date="2014" name="Int. J. Syst. Evol. Microbiol.">
        <title>Complete genome sequence of Corynebacterium casei LMG S-19264T (=DSM 44701T), isolated from a smear-ripened cheese.</title>
        <authorList>
            <consortium name="US DOE Joint Genome Institute (JGI-PGF)"/>
            <person name="Walter F."/>
            <person name="Albersmeier A."/>
            <person name="Kalinowski J."/>
            <person name="Ruckert C."/>
        </authorList>
    </citation>
    <scope>NUCLEOTIDE SEQUENCE</scope>
    <source>
        <strain evidence="4">CGMCC 4.7430</strain>
    </source>
</reference>
<dbReference type="AlphaFoldDB" id="A0A918E8E4"/>
<feature type="chain" id="PRO_5036699232" evidence="3">
    <location>
        <begin position="24"/>
        <end position="560"/>
    </location>
</feature>
<comment type="caution">
    <text evidence="4">The sequence shown here is derived from an EMBL/GenBank/DDBJ whole genome shotgun (WGS) entry which is preliminary data.</text>
</comment>
<feature type="compositionally biased region" description="Basic and acidic residues" evidence="1">
    <location>
        <begin position="310"/>
        <end position="326"/>
    </location>
</feature>
<feature type="region of interest" description="Disordered" evidence="1">
    <location>
        <begin position="236"/>
        <end position="444"/>
    </location>
</feature>
<evidence type="ECO:0000313" key="4">
    <source>
        <dbReference type="EMBL" id="GGP11925.1"/>
    </source>
</evidence>
<feature type="compositionally biased region" description="Low complexity" evidence="1">
    <location>
        <begin position="236"/>
        <end position="250"/>
    </location>
</feature>
<evidence type="ECO:0000256" key="3">
    <source>
        <dbReference type="SAM" id="SignalP"/>
    </source>
</evidence>
<keyword evidence="2" id="KW-0812">Transmembrane</keyword>
<sequence length="560" mass="56423">MNRGWIVGGALVLVAVPAAPAAAAGVTMVLGRVDDSAGSRAGAGDVLRYRVRFDGTARDARLAVATTPPHALTALTCTSPVQAEPAEPRASTTRLPLAARGATSAESPTSRERPSDGEPYAAAQGLDAEGDGLPASSSELSEDASPQGISAGSSDGVSAAAALAARTLVKLETSGSSTAVVSGAQACALGELAGRRAVDVELTVPEGTGEVALAAVARMRQGTGLTTMTEATGVPVRAPEPVRPAGAAADAEARTNKPSTVRQRDAEATGTTRRRLREPGMGVEAPRPKAWAREVDEGTRLPEGSEPSEVTERPEARGREVDEGTRQSEGSEPTEVNQRSEAPEMAEAAPQSEGSEPSEGAERPEAPEMAAQEPGDPAQPEVSAKQGKKDKAGIVRQSGKAEAAGERNKAGGVRPGARSAEGVRPGGLVGGVARPEPVGGGLPPGVRGGVDMGMAGDLWREPAVGGTAEGKGKRAAELPLAAVPTAAAASSVTGVSMDGQGAPLPRAVAAPRVRLQAAEVVNPLAGGRGLVAAAGGIGALMAGLWAISRTHRTRTRRKLL</sequence>
<reference evidence="4" key="2">
    <citation type="submission" date="2020-09" db="EMBL/GenBank/DDBJ databases">
        <authorList>
            <person name="Sun Q."/>
            <person name="Zhou Y."/>
        </authorList>
    </citation>
    <scope>NUCLEOTIDE SEQUENCE</scope>
    <source>
        <strain evidence="4">CGMCC 4.7430</strain>
    </source>
</reference>
<keyword evidence="2" id="KW-0472">Membrane</keyword>
<organism evidence="4 5">
    <name type="scientific">Nonomuraea glycinis</name>
    <dbReference type="NCBI Taxonomy" id="2047744"/>
    <lineage>
        <taxon>Bacteria</taxon>
        <taxon>Bacillati</taxon>
        <taxon>Actinomycetota</taxon>
        <taxon>Actinomycetes</taxon>
        <taxon>Streptosporangiales</taxon>
        <taxon>Streptosporangiaceae</taxon>
        <taxon>Nonomuraea</taxon>
    </lineage>
</organism>
<gene>
    <name evidence="4" type="ORF">GCM10012278_57630</name>
</gene>
<name>A0A918E8E4_9ACTN</name>
<dbReference type="EMBL" id="BMNK01000011">
    <property type="protein sequence ID" value="GGP11925.1"/>
    <property type="molecule type" value="Genomic_DNA"/>
</dbReference>
<feature type="transmembrane region" description="Helical" evidence="2">
    <location>
        <begin position="529"/>
        <end position="548"/>
    </location>
</feature>
<accession>A0A918E8E4</accession>
<proteinExistence type="predicted"/>
<feature type="compositionally biased region" description="Basic and acidic residues" evidence="1">
    <location>
        <begin position="291"/>
        <end position="300"/>
    </location>
</feature>
<feature type="signal peptide" evidence="3">
    <location>
        <begin position="1"/>
        <end position="23"/>
    </location>
</feature>
<dbReference type="RefSeq" id="WP_189141861.1">
    <property type="nucleotide sequence ID" value="NZ_BMNK01000011.1"/>
</dbReference>
<keyword evidence="2" id="KW-1133">Transmembrane helix</keyword>
<dbReference type="Proteomes" id="UP000660745">
    <property type="component" value="Unassembled WGS sequence"/>
</dbReference>